<keyword evidence="3" id="KW-0804">Transcription</keyword>
<name>A0ABV5YD10_9ACTN</name>
<dbReference type="InterPro" id="IPR036388">
    <property type="entry name" value="WH-like_DNA-bd_sf"/>
</dbReference>
<sequence>MWRQVADDLRTQILNGTYPAGQVLPSEETLATEYGVSRPVIRDGIKTLVAEGPVEIRRPYGNLVRTPYAAPTHTKRVTPSSGPWRDLEEPTFYRTNATADHAELLAIPPASRC</sequence>
<evidence type="ECO:0000259" key="4">
    <source>
        <dbReference type="PROSITE" id="PS50949"/>
    </source>
</evidence>
<protein>
    <submittedName>
        <fullName evidence="5">Winged helix-turn-helix domain-containing protein</fullName>
    </submittedName>
</protein>
<accession>A0ABV5YD10</accession>
<feature type="domain" description="HTH gntR-type" evidence="4">
    <location>
        <begin position="1"/>
        <end position="67"/>
    </location>
</feature>
<proteinExistence type="predicted"/>
<keyword evidence="1" id="KW-0805">Transcription regulation</keyword>
<evidence type="ECO:0000256" key="3">
    <source>
        <dbReference type="ARBA" id="ARBA00023163"/>
    </source>
</evidence>
<keyword evidence="2" id="KW-0238">DNA-binding</keyword>
<dbReference type="EMBL" id="JBHLZP010000066">
    <property type="protein sequence ID" value="MFB9832915.1"/>
    <property type="molecule type" value="Genomic_DNA"/>
</dbReference>
<dbReference type="RefSeq" id="WP_378199525.1">
    <property type="nucleotide sequence ID" value="NZ_JBHLZP010000066.1"/>
</dbReference>
<dbReference type="PANTHER" id="PTHR44846">
    <property type="entry name" value="MANNOSYL-D-GLYCERATE TRANSPORT/METABOLISM SYSTEM REPRESSOR MNGR-RELATED"/>
    <property type="match status" value="1"/>
</dbReference>
<dbReference type="PROSITE" id="PS50949">
    <property type="entry name" value="HTH_GNTR"/>
    <property type="match status" value="1"/>
</dbReference>
<gene>
    <name evidence="5" type="ORF">ACFFNX_12040</name>
</gene>
<reference evidence="5 6" key="1">
    <citation type="submission" date="2024-09" db="EMBL/GenBank/DDBJ databases">
        <authorList>
            <person name="Sun Q."/>
            <person name="Mori K."/>
        </authorList>
    </citation>
    <scope>NUCLEOTIDE SEQUENCE [LARGE SCALE GENOMIC DNA]</scope>
    <source>
        <strain evidence="5 6">TBRC 0563</strain>
    </source>
</reference>
<dbReference type="InterPro" id="IPR000524">
    <property type="entry name" value="Tscrpt_reg_HTH_GntR"/>
</dbReference>
<organism evidence="5 6">
    <name type="scientific">Actinoallomurus acaciae</name>
    <dbReference type="NCBI Taxonomy" id="502577"/>
    <lineage>
        <taxon>Bacteria</taxon>
        <taxon>Bacillati</taxon>
        <taxon>Actinomycetota</taxon>
        <taxon>Actinomycetes</taxon>
        <taxon>Streptosporangiales</taxon>
        <taxon>Thermomonosporaceae</taxon>
        <taxon>Actinoallomurus</taxon>
    </lineage>
</organism>
<dbReference type="Gene3D" id="1.10.10.10">
    <property type="entry name" value="Winged helix-like DNA-binding domain superfamily/Winged helix DNA-binding domain"/>
    <property type="match status" value="1"/>
</dbReference>
<evidence type="ECO:0000256" key="1">
    <source>
        <dbReference type="ARBA" id="ARBA00023015"/>
    </source>
</evidence>
<dbReference type="InterPro" id="IPR036390">
    <property type="entry name" value="WH_DNA-bd_sf"/>
</dbReference>
<dbReference type="Proteomes" id="UP001589627">
    <property type="component" value="Unassembled WGS sequence"/>
</dbReference>
<keyword evidence="6" id="KW-1185">Reference proteome</keyword>
<dbReference type="SMART" id="SM00345">
    <property type="entry name" value="HTH_GNTR"/>
    <property type="match status" value="1"/>
</dbReference>
<evidence type="ECO:0000313" key="5">
    <source>
        <dbReference type="EMBL" id="MFB9832915.1"/>
    </source>
</evidence>
<dbReference type="PRINTS" id="PR00035">
    <property type="entry name" value="HTHGNTR"/>
</dbReference>
<dbReference type="PANTHER" id="PTHR44846:SF17">
    <property type="entry name" value="GNTR-FAMILY TRANSCRIPTIONAL REGULATOR"/>
    <property type="match status" value="1"/>
</dbReference>
<comment type="caution">
    <text evidence="5">The sequence shown here is derived from an EMBL/GenBank/DDBJ whole genome shotgun (WGS) entry which is preliminary data.</text>
</comment>
<dbReference type="InterPro" id="IPR050679">
    <property type="entry name" value="Bact_HTH_transcr_reg"/>
</dbReference>
<dbReference type="Pfam" id="PF00392">
    <property type="entry name" value="GntR"/>
    <property type="match status" value="1"/>
</dbReference>
<dbReference type="CDD" id="cd07377">
    <property type="entry name" value="WHTH_GntR"/>
    <property type="match status" value="1"/>
</dbReference>
<dbReference type="SUPFAM" id="SSF46785">
    <property type="entry name" value="Winged helix' DNA-binding domain"/>
    <property type="match status" value="1"/>
</dbReference>
<evidence type="ECO:0000256" key="2">
    <source>
        <dbReference type="ARBA" id="ARBA00023125"/>
    </source>
</evidence>
<evidence type="ECO:0000313" key="6">
    <source>
        <dbReference type="Proteomes" id="UP001589627"/>
    </source>
</evidence>